<reference evidence="2" key="1">
    <citation type="submission" date="2022-06" db="EMBL/GenBank/DDBJ databases">
        <authorList>
            <consortium name="SYNGENTA / RWTH Aachen University"/>
        </authorList>
    </citation>
    <scope>NUCLEOTIDE SEQUENCE</scope>
</reference>
<dbReference type="Proteomes" id="UP001153365">
    <property type="component" value="Unassembled WGS sequence"/>
</dbReference>
<dbReference type="EMBL" id="CALTRL010000177">
    <property type="protein sequence ID" value="CAH7666919.1"/>
    <property type="molecule type" value="Genomic_DNA"/>
</dbReference>
<accession>A0AAV0AJI8</accession>
<evidence type="ECO:0000256" key="1">
    <source>
        <dbReference type="SAM" id="MobiDB-lite"/>
    </source>
</evidence>
<dbReference type="AlphaFoldDB" id="A0AAV0AJI8"/>
<protein>
    <submittedName>
        <fullName evidence="2">Expressed protein</fullName>
    </submittedName>
</protein>
<evidence type="ECO:0000313" key="2">
    <source>
        <dbReference type="EMBL" id="CAH7666919.1"/>
    </source>
</evidence>
<feature type="region of interest" description="Disordered" evidence="1">
    <location>
        <begin position="41"/>
        <end position="66"/>
    </location>
</feature>
<gene>
    <name evidence="2" type="ORF">PPACK8108_LOCUS1283</name>
</gene>
<feature type="compositionally biased region" description="Low complexity" evidence="1">
    <location>
        <begin position="87"/>
        <end position="98"/>
    </location>
</feature>
<organism evidence="2 3">
    <name type="scientific">Phakopsora pachyrhizi</name>
    <name type="common">Asian soybean rust disease fungus</name>
    <dbReference type="NCBI Taxonomy" id="170000"/>
    <lineage>
        <taxon>Eukaryota</taxon>
        <taxon>Fungi</taxon>
        <taxon>Dikarya</taxon>
        <taxon>Basidiomycota</taxon>
        <taxon>Pucciniomycotina</taxon>
        <taxon>Pucciniomycetes</taxon>
        <taxon>Pucciniales</taxon>
        <taxon>Phakopsoraceae</taxon>
        <taxon>Phakopsora</taxon>
    </lineage>
</organism>
<sequence>MQPSVTNLTSVLLKFDKTTVLLPVNDKMTISDLKRDFIEALSSTKSKPKRADDDSNENGSSKPFADEFDEKSFKLYKKKVKSTDNIGSTSTNSGHNSSALNSNNDYSEQDWIGIEDDDQDSSKSSHKKLSHFISEEAEVLGVGFRSSDGAI</sequence>
<comment type="caution">
    <text evidence="2">The sequence shown here is derived from an EMBL/GenBank/DDBJ whole genome shotgun (WGS) entry which is preliminary data.</text>
</comment>
<keyword evidence="3" id="KW-1185">Reference proteome</keyword>
<proteinExistence type="predicted"/>
<feature type="region of interest" description="Disordered" evidence="1">
    <location>
        <begin position="81"/>
        <end position="129"/>
    </location>
</feature>
<evidence type="ECO:0000313" key="3">
    <source>
        <dbReference type="Proteomes" id="UP001153365"/>
    </source>
</evidence>
<name>A0AAV0AJI8_PHAPC</name>